<dbReference type="PRINTS" id="PR00463">
    <property type="entry name" value="EP450I"/>
</dbReference>
<gene>
    <name evidence="11" type="ORF">Agabi119p4_11237</name>
</gene>
<comment type="pathway">
    <text evidence="2">Secondary metabolite biosynthesis.</text>
</comment>
<evidence type="ECO:0000256" key="10">
    <source>
        <dbReference type="RuleBase" id="RU000461"/>
    </source>
</evidence>
<keyword evidence="4 9" id="KW-0349">Heme</keyword>
<keyword evidence="7 9" id="KW-0408">Iron</keyword>
<dbReference type="Pfam" id="PF00067">
    <property type="entry name" value="p450"/>
    <property type="match status" value="1"/>
</dbReference>
<dbReference type="EMBL" id="JABXXO010000015">
    <property type="protein sequence ID" value="KAF7760561.1"/>
    <property type="molecule type" value="Genomic_DNA"/>
</dbReference>
<keyword evidence="5 9" id="KW-0479">Metal-binding</keyword>
<evidence type="ECO:0000256" key="8">
    <source>
        <dbReference type="ARBA" id="ARBA00023033"/>
    </source>
</evidence>
<dbReference type="Gene3D" id="1.10.630.10">
    <property type="entry name" value="Cytochrome P450"/>
    <property type="match status" value="1"/>
</dbReference>
<sequence length="522" mass="59329">MASVPILGCLVVAPLALWWFATRGRKDKVNPLGLPLPPGPKPYPIIQNLLDVPLHKSWLVYSEWFKIYGDMVYLRVLGRDILVLRDLKTTNDLLEKRSHNYSDRPPLPMLNDHMGWNFAVASMHYGSLWRRHRRLLHDHFNAGVIKKYRPVQISVARILIRNLLESPSEDSDFSDQIRFTFAAIMMKITYGITVKDKDDEYISCAEEALKGLGEAATPGRFLVDIFPIMKWIPSWIPGAGWKRKAEYWANINTKIINEPFEWVKKQINEGCAVPSICSRLIEELPEEGSLEEEKIVRDVCAITYLGGADTTVSVILSFFLAMCLYPEVQKKAQAELDSVLHGRLPEFTDYPFLPYIQAIAKETLRWNPVAPIAFGHVASEADEYNGYYIPKGTFVLGSVWEIMHDPSAYPNPNSYIPERYLNNNNNNKIDPTIRDPSSAVFGYGRRICPGRFFVHESLFIVIVHILAVFDIKPGVDEDGNEVEVKPNYVTTGVLQYPAPFSCRIIPRSTQAEELIRNSDSVG</sequence>
<keyword evidence="8 10" id="KW-0503">Monooxygenase</keyword>
<evidence type="ECO:0000256" key="4">
    <source>
        <dbReference type="ARBA" id="ARBA00022617"/>
    </source>
</evidence>
<proteinExistence type="inferred from homology"/>
<evidence type="ECO:0000256" key="6">
    <source>
        <dbReference type="ARBA" id="ARBA00023002"/>
    </source>
</evidence>
<dbReference type="InterPro" id="IPR017972">
    <property type="entry name" value="Cyt_P450_CS"/>
</dbReference>
<evidence type="ECO:0000313" key="12">
    <source>
        <dbReference type="Proteomes" id="UP000629468"/>
    </source>
</evidence>
<organism evidence="11 12">
    <name type="scientific">Agaricus bisporus var. burnettii</name>
    <dbReference type="NCBI Taxonomy" id="192524"/>
    <lineage>
        <taxon>Eukaryota</taxon>
        <taxon>Fungi</taxon>
        <taxon>Dikarya</taxon>
        <taxon>Basidiomycota</taxon>
        <taxon>Agaricomycotina</taxon>
        <taxon>Agaricomycetes</taxon>
        <taxon>Agaricomycetidae</taxon>
        <taxon>Agaricales</taxon>
        <taxon>Agaricineae</taxon>
        <taxon>Agaricaceae</taxon>
        <taxon>Agaricus</taxon>
    </lineage>
</organism>
<dbReference type="PANTHER" id="PTHR46300">
    <property type="entry name" value="P450, PUTATIVE (EUROFUNG)-RELATED-RELATED"/>
    <property type="match status" value="1"/>
</dbReference>
<accession>A0A8H7C1F6</accession>
<dbReference type="InterPro" id="IPR050364">
    <property type="entry name" value="Cytochrome_P450_fung"/>
</dbReference>
<evidence type="ECO:0000256" key="9">
    <source>
        <dbReference type="PIRSR" id="PIRSR602401-1"/>
    </source>
</evidence>
<dbReference type="InterPro" id="IPR036396">
    <property type="entry name" value="Cyt_P450_sf"/>
</dbReference>
<evidence type="ECO:0008006" key="13">
    <source>
        <dbReference type="Google" id="ProtNLM"/>
    </source>
</evidence>
<dbReference type="CDD" id="cd11065">
    <property type="entry name" value="CYP64-like"/>
    <property type="match status" value="1"/>
</dbReference>
<evidence type="ECO:0000313" key="11">
    <source>
        <dbReference type="EMBL" id="KAF7760561.1"/>
    </source>
</evidence>
<evidence type="ECO:0000256" key="1">
    <source>
        <dbReference type="ARBA" id="ARBA00001971"/>
    </source>
</evidence>
<evidence type="ECO:0000256" key="2">
    <source>
        <dbReference type="ARBA" id="ARBA00005179"/>
    </source>
</evidence>
<dbReference type="GO" id="GO:0004497">
    <property type="term" value="F:monooxygenase activity"/>
    <property type="evidence" value="ECO:0007669"/>
    <property type="project" value="UniProtKB-KW"/>
</dbReference>
<dbReference type="PROSITE" id="PS00086">
    <property type="entry name" value="CYTOCHROME_P450"/>
    <property type="match status" value="1"/>
</dbReference>
<keyword evidence="6 10" id="KW-0560">Oxidoreductase</keyword>
<dbReference type="PANTHER" id="PTHR46300:SF7">
    <property type="entry name" value="P450, PUTATIVE (EUROFUNG)-RELATED"/>
    <property type="match status" value="1"/>
</dbReference>
<dbReference type="GO" id="GO:0005506">
    <property type="term" value="F:iron ion binding"/>
    <property type="evidence" value="ECO:0007669"/>
    <property type="project" value="InterPro"/>
</dbReference>
<dbReference type="AlphaFoldDB" id="A0A8H7C1F6"/>
<comment type="cofactor">
    <cofactor evidence="1 9">
        <name>heme</name>
        <dbReference type="ChEBI" id="CHEBI:30413"/>
    </cofactor>
</comment>
<dbReference type="InterPro" id="IPR002401">
    <property type="entry name" value="Cyt_P450_E_grp-I"/>
</dbReference>
<feature type="binding site" description="axial binding residue" evidence="9">
    <location>
        <position position="448"/>
    </location>
    <ligand>
        <name>heme</name>
        <dbReference type="ChEBI" id="CHEBI:30413"/>
    </ligand>
    <ligandPart>
        <name>Fe</name>
        <dbReference type="ChEBI" id="CHEBI:18248"/>
    </ligandPart>
</feature>
<dbReference type="Proteomes" id="UP000629468">
    <property type="component" value="Unassembled WGS sequence"/>
</dbReference>
<evidence type="ECO:0000256" key="5">
    <source>
        <dbReference type="ARBA" id="ARBA00022723"/>
    </source>
</evidence>
<comment type="caution">
    <text evidence="11">The sequence shown here is derived from an EMBL/GenBank/DDBJ whole genome shotgun (WGS) entry which is preliminary data.</text>
</comment>
<dbReference type="GO" id="GO:0016705">
    <property type="term" value="F:oxidoreductase activity, acting on paired donors, with incorporation or reduction of molecular oxygen"/>
    <property type="evidence" value="ECO:0007669"/>
    <property type="project" value="InterPro"/>
</dbReference>
<dbReference type="SUPFAM" id="SSF48264">
    <property type="entry name" value="Cytochrome P450"/>
    <property type="match status" value="1"/>
</dbReference>
<dbReference type="GO" id="GO:0020037">
    <property type="term" value="F:heme binding"/>
    <property type="evidence" value="ECO:0007669"/>
    <property type="project" value="InterPro"/>
</dbReference>
<reference evidence="11 12" key="1">
    <citation type="journal article" name="Sci. Rep.">
        <title>Telomere-to-telomere assembled and centromere annotated genomes of the two main subspecies of the button mushroom Agaricus bisporus reveal especially polymorphic chromosome ends.</title>
        <authorList>
            <person name="Sonnenberg A.S.M."/>
            <person name="Sedaghat-Telgerd N."/>
            <person name="Lavrijssen B."/>
            <person name="Ohm R.A."/>
            <person name="Hendrickx P.M."/>
            <person name="Scholtmeijer K."/>
            <person name="Baars J.J.P."/>
            <person name="van Peer A."/>
        </authorList>
    </citation>
    <scope>NUCLEOTIDE SEQUENCE [LARGE SCALE GENOMIC DNA]</scope>
    <source>
        <strain evidence="11 12">H119_p4</strain>
    </source>
</reference>
<name>A0A8H7C1F6_AGABI</name>
<evidence type="ECO:0000256" key="7">
    <source>
        <dbReference type="ARBA" id="ARBA00023004"/>
    </source>
</evidence>
<comment type="similarity">
    <text evidence="3 10">Belongs to the cytochrome P450 family.</text>
</comment>
<protein>
    <recommendedName>
        <fullName evidence="13">Cytochrome P450</fullName>
    </recommendedName>
</protein>
<evidence type="ECO:0000256" key="3">
    <source>
        <dbReference type="ARBA" id="ARBA00010617"/>
    </source>
</evidence>
<dbReference type="InterPro" id="IPR001128">
    <property type="entry name" value="Cyt_P450"/>
</dbReference>